<dbReference type="Proteomes" id="UP001596540">
    <property type="component" value="Unassembled WGS sequence"/>
</dbReference>
<dbReference type="EMBL" id="JBHTBH010000005">
    <property type="protein sequence ID" value="MFC7328436.1"/>
    <property type="molecule type" value="Genomic_DNA"/>
</dbReference>
<organism evidence="1 2">
    <name type="scientific">Marinactinospora rubrisoli</name>
    <dbReference type="NCBI Taxonomy" id="2715399"/>
    <lineage>
        <taxon>Bacteria</taxon>
        <taxon>Bacillati</taxon>
        <taxon>Actinomycetota</taxon>
        <taxon>Actinomycetes</taxon>
        <taxon>Streptosporangiales</taxon>
        <taxon>Nocardiopsidaceae</taxon>
        <taxon>Marinactinospora</taxon>
    </lineage>
</organism>
<keyword evidence="2" id="KW-1185">Reference proteome</keyword>
<gene>
    <name evidence="1" type="ORF">ACFQRF_11850</name>
</gene>
<proteinExistence type="predicted"/>
<accession>A0ABW2KGQ1</accession>
<comment type="caution">
    <text evidence="1">The sequence shown here is derived from an EMBL/GenBank/DDBJ whole genome shotgun (WGS) entry which is preliminary data.</text>
</comment>
<protein>
    <submittedName>
        <fullName evidence="1">Uncharacterized protein</fullName>
    </submittedName>
</protein>
<evidence type="ECO:0000313" key="1">
    <source>
        <dbReference type="EMBL" id="MFC7328436.1"/>
    </source>
</evidence>
<sequence length="65" mass="7349">MYFHARYDQVWLGVGDDIDAASINEEGAMRLRLVGAGRFAAGHLGPDEGFHAFALLWSRRRAWED</sequence>
<dbReference type="RefSeq" id="WP_379871095.1">
    <property type="nucleotide sequence ID" value="NZ_JBHTBH010000005.1"/>
</dbReference>
<name>A0ABW2KGQ1_9ACTN</name>
<evidence type="ECO:0000313" key="2">
    <source>
        <dbReference type="Proteomes" id="UP001596540"/>
    </source>
</evidence>
<reference evidence="2" key="1">
    <citation type="journal article" date="2019" name="Int. J. Syst. Evol. Microbiol.">
        <title>The Global Catalogue of Microorganisms (GCM) 10K type strain sequencing project: providing services to taxonomists for standard genome sequencing and annotation.</title>
        <authorList>
            <consortium name="The Broad Institute Genomics Platform"/>
            <consortium name="The Broad Institute Genome Sequencing Center for Infectious Disease"/>
            <person name="Wu L."/>
            <person name="Ma J."/>
        </authorList>
    </citation>
    <scope>NUCLEOTIDE SEQUENCE [LARGE SCALE GENOMIC DNA]</scope>
    <source>
        <strain evidence="2">CGMCC 4.7382</strain>
    </source>
</reference>